<dbReference type="SUPFAM" id="SSF56529">
    <property type="entry name" value="FAH"/>
    <property type="match status" value="1"/>
</dbReference>
<dbReference type="EMBL" id="CABFNP030001307">
    <property type="protein sequence ID" value="CAI6099015.1"/>
    <property type="molecule type" value="Genomic_DNA"/>
</dbReference>
<dbReference type="PANTHER" id="PTHR11820:SF100">
    <property type="entry name" value="FUMARYLACETOACETATE HYDROLASE FAMILY PROTEIN (AFU_ORTHOLOGUE AFUA_4G01490)"/>
    <property type="match status" value="1"/>
</dbReference>
<dbReference type="GO" id="GO:0046872">
    <property type="term" value="F:metal ion binding"/>
    <property type="evidence" value="ECO:0007669"/>
    <property type="project" value="UniProtKB-KW"/>
</dbReference>
<proteinExistence type="inferred from homology"/>
<dbReference type="GO" id="GO:0003824">
    <property type="term" value="F:catalytic activity"/>
    <property type="evidence" value="ECO:0007669"/>
    <property type="project" value="InterPro"/>
</dbReference>
<reference evidence="4" key="1">
    <citation type="submission" date="2023-01" db="EMBL/GenBank/DDBJ databases">
        <authorList>
            <person name="Piombo E."/>
        </authorList>
    </citation>
    <scope>NUCLEOTIDE SEQUENCE</scope>
</reference>
<evidence type="ECO:0000313" key="4">
    <source>
        <dbReference type="EMBL" id="CAI6099015.1"/>
    </source>
</evidence>
<protein>
    <recommendedName>
        <fullName evidence="3">Fumarylacetoacetase-like C-terminal domain-containing protein</fullName>
    </recommendedName>
</protein>
<comment type="caution">
    <text evidence="4">The sequence shown here is derived from an EMBL/GenBank/DDBJ whole genome shotgun (WGS) entry which is preliminary data.</text>
</comment>
<dbReference type="AlphaFoldDB" id="A0AA35QBK8"/>
<dbReference type="Pfam" id="PF01557">
    <property type="entry name" value="FAA_hydrolase"/>
    <property type="match status" value="1"/>
</dbReference>
<accession>A0AA35QBK8</accession>
<dbReference type="PANTHER" id="PTHR11820">
    <property type="entry name" value="ACYLPYRUVASE"/>
    <property type="match status" value="1"/>
</dbReference>
<sequence>MKVPWSRLIRFHAADGRALQGEPILPRPDFDLDLVTEADNIQFRVITGDDPYDTTGAAGVTEELVTVKQILRPLTAKDVPILRFVALNYLKHRELIIVIGKDAKNVSQEDAMDYVAAYMIGNDISSRKLLRDPNYADRVPQQGFSKGFDTFAPLGPCLVSSALVREPRDLLLKTTIDDQVRQDGSVSDLLFDCRNLISYLSQGTTLEKGSVIMTGTPGGVDGDMKPPSWLRPGTQMEVHISETGTLRNEVAYAKIITFDKY</sequence>
<feature type="domain" description="Fumarylacetoacetase-like C-terminal" evidence="3">
    <location>
        <begin position="94"/>
        <end position="250"/>
    </location>
</feature>
<organism evidence="4 5">
    <name type="scientific">Clonostachys chloroleuca</name>
    <dbReference type="NCBI Taxonomy" id="1926264"/>
    <lineage>
        <taxon>Eukaryota</taxon>
        <taxon>Fungi</taxon>
        <taxon>Dikarya</taxon>
        <taxon>Ascomycota</taxon>
        <taxon>Pezizomycotina</taxon>
        <taxon>Sordariomycetes</taxon>
        <taxon>Hypocreomycetidae</taxon>
        <taxon>Hypocreales</taxon>
        <taxon>Bionectriaceae</taxon>
        <taxon>Clonostachys</taxon>
    </lineage>
</organism>
<gene>
    <name evidence="4" type="ORF">CCHLO57077_00014295</name>
</gene>
<evidence type="ECO:0000259" key="3">
    <source>
        <dbReference type="Pfam" id="PF01557"/>
    </source>
</evidence>
<keyword evidence="2" id="KW-0479">Metal-binding</keyword>
<dbReference type="InterPro" id="IPR036663">
    <property type="entry name" value="Fumarylacetoacetase_C_sf"/>
</dbReference>
<evidence type="ECO:0000313" key="5">
    <source>
        <dbReference type="Proteomes" id="UP001160390"/>
    </source>
</evidence>
<comment type="similarity">
    <text evidence="1">Belongs to the FAH family.</text>
</comment>
<evidence type="ECO:0000256" key="2">
    <source>
        <dbReference type="ARBA" id="ARBA00022723"/>
    </source>
</evidence>
<name>A0AA35QBK8_9HYPO</name>
<dbReference type="InterPro" id="IPR011234">
    <property type="entry name" value="Fumarylacetoacetase-like_C"/>
</dbReference>
<dbReference type="Proteomes" id="UP001160390">
    <property type="component" value="Unassembled WGS sequence"/>
</dbReference>
<evidence type="ECO:0000256" key="1">
    <source>
        <dbReference type="ARBA" id="ARBA00010211"/>
    </source>
</evidence>
<dbReference type="Gene3D" id="3.90.850.10">
    <property type="entry name" value="Fumarylacetoacetase-like, C-terminal domain"/>
    <property type="match status" value="1"/>
</dbReference>
<keyword evidence="5" id="KW-1185">Reference proteome</keyword>